<dbReference type="SUPFAM" id="SSF52047">
    <property type="entry name" value="RNI-like"/>
    <property type="match status" value="1"/>
</dbReference>
<organism evidence="1 2">
    <name type="scientific">Galerina marginata (strain CBS 339.88)</name>
    <dbReference type="NCBI Taxonomy" id="685588"/>
    <lineage>
        <taxon>Eukaryota</taxon>
        <taxon>Fungi</taxon>
        <taxon>Dikarya</taxon>
        <taxon>Basidiomycota</taxon>
        <taxon>Agaricomycotina</taxon>
        <taxon>Agaricomycetes</taxon>
        <taxon>Agaricomycetidae</taxon>
        <taxon>Agaricales</taxon>
        <taxon>Agaricineae</taxon>
        <taxon>Strophariaceae</taxon>
        <taxon>Galerina</taxon>
    </lineage>
</organism>
<evidence type="ECO:0008006" key="3">
    <source>
        <dbReference type="Google" id="ProtNLM"/>
    </source>
</evidence>
<protein>
    <recommendedName>
        <fullName evidence="3">F-box domain-containing protein</fullName>
    </recommendedName>
</protein>
<keyword evidence="2" id="KW-1185">Reference proteome</keyword>
<accession>A0A067SAM3</accession>
<gene>
    <name evidence="1" type="ORF">GALMADRAFT_147433</name>
</gene>
<dbReference type="HOGENOM" id="CLU_027732_2_0_1"/>
<dbReference type="STRING" id="685588.A0A067SAM3"/>
<proteinExistence type="predicted"/>
<evidence type="ECO:0000313" key="1">
    <source>
        <dbReference type="EMBL" id="KDR66987.1"/>
    </source>
</evidence>
<reference evidence="2" key="1">
    <citation type="journal article" date="2014" name="Proc. Natl. Acad. Sci. U.S.A.">
        <title>Extensive sampling of basidiomycete genomes demonstrates inadequacy of the white-rot/brown-rot paradigm for wood decay fungi.</title>
        <authorList>
            <person name="Riley R."/>
            <person name="Salamov A.A."/>
            <person name="Brown D.W."/>
            <person name="Nagy L.G."/>
            <person name="Floudas D."/>
            <person name="Held B.W."/>
            <person name="Levasseur A."/>
            <person name="Lombard V."/>
            <person name="Morin E."/>
            <person name="Otillar R."/>
            <person name="Lindquist E.A."/>
            <person name="Sun H."/>
            <person name="LaButti K.M."/>
            <person name="Schmutz J."/>
            <person name="Jabbour D."/>
            <person name="Luo H."/>
            <person name="Baker S.E."/>
            <person name="Pisabarro A.G."/>
            <person name="Walton J.D."/>
            <person name="Blanchette R.A."/>
            <person name="Henrissat B."/>
            <person name="Martin F."/>
            <person name="Cullen D."/>
            <person name="Hibbett D.S."/>
            <person name="Grigoriev I.V."/>
        </authorList>
    </citation>
    <scope>NUCLEOTIDE SEQUENCE [LARGE SCALE GENOMIC DNA]</scope>
    <source>
        <strain evidence="2">CBS 339.88</strain>
    </source>
</reference>
<sequence length="541" mass="62495">MARLAQLSVELHNEILRHALHYSRRPSQYSTPREPRMEWIDKPRDRAGFPFNAALTYSLWRDILACIPECWTRLVFDVTTDPTPILSAFKWSNSLPEISVLVFTSATKSAQVDKDLEKKRVEAIVNGLQPHIPRSSSIVVDVMHETSLPSSLIFFAQDAPDLIELTLKFCEAEREVNDEIYRSRIKAFQVPDPKLATSFPRLLRVKMYGLGLLELCMFDGAHEWLKELKTYQYLDLHLAHFRFLDEFQYDDCITVAEFAESLSSLRHLRYLHLQDIGLECTFPPIPELAFLGSDFLHELDLLELHFEDVSRDFLSEFFENATCYGRQTTFTRCAIPRISQAVYCSTLDLDSIIADEEINEDGSRENSFHRVLVGWSGLDLTIRSCPSFNDDLLQWLGREVEYTPFRLLSEEPFKAEPIVYFTSSREEPLKTFPAESLTSLTIDNCENFSFEQLRRFAEVRLNASAQEGIDHHELNPERGDTVKGELRHLILCGRHPKFTRRDVEWINTGTITMSYPSDGYADAVNSLDMSVIFTSGRFWNW</sequence>
<dbReference type="OrthoDB" id="3062952at2759"/>
<name>A0A067SAM3_GALM3</name>
<dbReference type="EMBL" id="KL142418">
    <property type="protein sequence ID" value="KDR66987.1"/>
    <property type="molecule type" value="Genomic_DNA"/>
</dbReference>
<dbReference type="Proteomes" id="UP000027222">
    <property type="component" value="Unassembled WGS sequence"/>
</dbReference>
<dbReference type="AlphaFoldDB" id="A0A067SAM3"/>
<evidence type="ECO:0000313" key="2">
    <source>
        <dbReference type="Proteomes" id="UP000027222"/>
    </source>
</evidence>